<evidence type="ECO:0000313" key="1">
    <source>
        <dbReference type="EMBL" id="KAJ1180543.1"/>
    </source>
</evidence>
<dbReference type="EMBL" id="JANPWB010000006">
    <property type="protein sequence ID" value="KAJ1180543.1"/>
    <property type="molecule type" value="Genomic_DNA"/>
</dbReference>
<dbReference type="Proteomes" id="UP001066276">
    <property type="component" value="Chromosome 3_2"/>
</dbReference>
<proteinExistence type="predicted"/>
<dbReference type="AlphaFoldDB" id="A0AAV7TV98"/>
<comment type="caution">
    <text evidence="1">The sequence shown here is derived from an EMBL/GenBank/DDBJ whole genome shotgun (WGS) entry which is preliminary data.</text>
</comment>
<evidence type="ECO:0000313" key="2">
    <source>
        <dbReference type="Proteomes" id="UP001066276"/>
    </source>
</evidence>
<protein>
    <submittedName>
        <fullName evidence="1">Uncharacterized protein</fullName>
    </submittedName>
</protein>
<keyword evidence="2" id="KW-1185">Reference proteome</keyword>
<sequence>MLLRELHVGPGKYPVIDGGRVPRVNFTDPLCPAKLRWPSDGCNSAANIKTGLPLPDAVDAMWTMVMALGPMTEMQICGTQGSQ</sequence>
<reference evidence="1" key="1">
    <citation type="journal article" date="2022" name="bioRxiv">
        <title>Sequencing and chromosome-scale assembly of the giantPleurodeles waltlgenome.</title>
        <authorList>
            <person name="Brown T."/>
            <person name="Elewa A."/>
            <person name="Iarovenko S."/>
            <person name="Subramanian E."/>
            <person name="Araus A.J."/>
            <person name="Petzold A."/>
            <person name="Susuki M."/>
            <person name="Suzuki K.-i.T."/>
            <person name="Hayashi T."/>
            <person name="Toyoda A."/>
            <person name="Oliveira C."/>
            <person name="Osipova E."/>
            <person name="Leigh N.D."/>
            <person name="Simon A."/>
            <person name="Yun M.H."/>
        </authorList>
    </citation>
    <scope>NUCLEOTIDE SEQUENCE</scope>
    <source>
        <strain evidence="1">20211129_DDA</strain>
        <tissue evidence="1">Liver</tissue>
    </source>
</reference>
<name>A0AAV7TV98_PLEWA</name>
<gene>
    <name evidence="1" type="ORF">NDU88_005764</name>
</gene>
<accession>A0AAV7TV98</accession>
<organism evidence="1 2">
    <name type="scientific">Pleurodeles waltl</name>
    <name type="common">Iberian ribbed newt</name>
    <dbReference type="NCBI Taxonomy" id="8319"/>
    <lineage>
        <taxon>Eukaryota</taxon>
        <taxon>Metazoa</taxon>
        <taxon>Chordata</taxon>
        <taxon>Craniata</taxon>
        <taxon>Vertebrata</taxon>
        <taxon>Euteleostomi</taxon>
        <taxon>Amphibia</taxon>
        <taxon>Batrachia</taxon>
        <taxon>Caudata</taxon>
        <taxon>Salamandroidea</taxon>
        <taxon>Salamandridae</taxon>
        <taxon>Pleurodelinae</taxon>
        <taxon>Pleurodeles</taxon>
    </lineage>
</organism>